<accession>A0ABP7ADY8</accession>
<proteinExistence type="predicted"/>
<reference evidence="10" key="1">
    <citation type="journal article" date="2019" name="Int. J. Syst. Evol. Microbiol.">
        <title>The Global Catalogue of Microorganisms (GCM) 10K type strain sequencing project: providing services to taxonomists for standard genome sequencing and annotation.</title>
        <authorList>
            <consortium name="The Broad Institute Genomics Platform"/>
            <consortium name="The Broad Institute Genome Sequencing Center for Infectious Disease"/>
            <person name="Wu L."/>
            <person name="Ma J."/>
        </authorList>
    </citation>
    <scope>NUCLEOTIDE SEQUENCE [LARGE SCALE GENOMIC DNA]</scope>
    <source>
        <strain evidence="10">JCM 16929</strain>
    </source>
</reference>
<protein>
    <submittedName>
        <fullName evidence="9">Phosphatase PAP2 family protein</fullName>
    </submittedName>
</protein>
<feature type="compositionally biased region" description="Pro residues" evidence="7">
    <location>
        <begin position="184"/>
        <end position="198"/>
    </location>
</feature>
<evidence type="ECO:0000313" key="9">
    <source>
        <dbReference type="EMBL" id="GAA3630106.1"/>
    </source>
</evidence>
<dbReference type="SMART" id="SM00014">
    <property type="entry name" value="acidPPc"/>
    <property type="match status" value="1"/>
</dbReference>
<evidence type="ECO:0000313" key="10">
    <source>
        <dbReference type="Proteomes" id="UP001501490"/>
    </source>
</evidence>
<evidence type="ECO:0000256" key="3">
    <source>
        <dbReference type="ARBA" id="ARBA00022692"/>
    </source>
</evidence>
<gene>
    <name evidence="9" type="ORF">GCM10022236_35640</name>
</gene>
<evidence type="ECO:0000256" key="7">
    <source>
        <dbReference type="SAM" id="MobiDB-lite"/>
    </source>
</evidence>
<dbReference type="Proteomes" id="UP001501490">
    <property type="component" value="Unassembled WGS sequence"/>
</dbReference>
<organism evidence="9 10">
    <name type="scientific">Microlunatus ginsengisoli</name>
    <dbReference type="NCBI Taxonomy" id="363863"/>
    <lineage>
        <taxon>Bacteria</taxon>
        <taxon>Bacillati</taxon>
        <taxon>Actinomycetota</taxon>
        <taxon>Actinomycetes</taxon>
        <taxon>Propionibacteriales</taxon>
        <taxon>Propionibacteriaceae</taxon>
        <taxon>Microlunatus</taxon>
    </lineage>
</organism>
<evidence type="ECO:0000256" key="1">
    <source>
        <dbReference type="ARBA" id="ARBA00004651"/>
    </source>
</evidence>
<keyword evidence="10" id="KW-1185">Reference proteome</keyword>
<evidence type="ECO:0000256" key="6">
    <source>
        <dbReference type="ARBA" id="ARBA00023136"/>
    </source>
</evidence>
<dbReference type="PANTHER" id="PTHR14969:SF62">
    <property type="entry name" value="DECAPRENYLPHOSPHORYL-5-PHOSPHORIBOSE PHOSPHATASE RV3807C-RELATED"/>
    <property type="match status" value="1"/>
</dbReference>
<evidence type="ECO:0000256" key="4">
    <source>
        <dbReference type="ARBA" id="ARBA00022801"/>
    </source>
</evidence>
<comment type="caution">
    <text evidence="9">The sequence shown here is derived from an EMBL/GenBank/DDBJ whole genome shotgun (WGS) entry which is preliminary data.</text>
</comment>
<sequence length="208" mass="21980">MTMLLDRLRRADHAVYRLVADTSTPALDRPLQLISDFANHSKPWFLTAAALAAFGGRRGRRAAITGVLAIGATSFVVNQPMKRARRRVRPDRIGLGVPESRWVDMPGSTSFPSGHSASAAAFAMSVGHLVPALRLPLRLAAGTVAFSRVYTGVHFPGDVAVGVAVGAAVGVAAGRLAARVKLPWPGPPDAVRRPPPPDARSYARGPGR</sequence>
<dbReference type="InterPro" id="IPR036938">
    <property type="entry name" value="PAP2/HPO_sf"/>
</dbReference>
<dbReference type="PANTHER" id="PTHR14969">
    <property type="entry name" value="SPHINGOSINE-1-PHOSPHATE PHOSPHOHYDROLASE"/>
    <property type="match status" value="1"/>
</dbReference>
<dbReference type="Gene3D" id="1.20.144.10">
    <property type="entry name" value="Phosphatidic acid phosphatase type 2/haloperoxidase"/>
    <property type="match status" value="1"/>
</dbReference>
<keyword evidence="3" id="KW-0812">Transmembrane</keyword>
<name>A0ABP7ADY8_9ACTN</name>
<dbReference type="RefSeq" id="WP_344807043.1">
    <property type="nucleotide sequence ID" value="NZ_BAABAB010000026.1"/>
</dbReference>
<evidence type="ECO:0000256" key="5">
    <source>
        <dbReference type="ARBA" id="ARBA00022989"/>
    </source>
</evidence>
<dbReference type="EMBL" id="BAABAB010000026">
    <property type="protein sequence ID" value="GAA3630106.1"/>
    <property type="molecule type" value="Genomic_DNA"/>
</dbReference>
<keyword evidence="5" id="KW-1133">Transmembrane helix</keyword>
<evidence type="ECO:0000256" key="2">
    <source>
        <dbReference type="ARBA" id="ARBA00022475"/>
    </source>
</evidence>
<keyword evidence="4" id="KW-0378">Hydrolase</keyword>
<feature type="region of interest" description="Disordered" evidence="7">
    <location>
        <begin position="183"/>
        <end position="208"/>
    </location>
</feature>
<dbReference type="InterPro" id="IPR000326">
    <property type="entry name" value="PAP2/HPO"/>
</dbReference>
<keyword evidence="6" id="KW-0472">Membrane</keyword>
<keyword evidence="2" id="KW-1003">Cell membrane</keyword>
<dbReference type="SUPFAM" id="SSF48317">
    <property type="entry name" value="Acid phosphatase/Vanadium-dependent haloperoxidase"/>
    <property type="match status" value="1"/>
</dbReference>
<evidence type="ECO:0000259" key="8">
    <source>
        <dbReference type="SMART" id="SM00014"/>
    </source>
</evidence>
<dbReference type="Pfam" id="PF01569">
    <property type="entry name" value="PAP2"/>
    <property type="match status" value="1"/>
</dbReference>
<comment type="subcellular location">
    <subcellularLocation>
        <location evidence="1">Cell membrane</location>
        <topology evidence="1">Multi-pass membrane protein</topology>
    </subcellularLocation>
</comment>
<feature type="domain" description="Phosphatidic acid phosphatase type 2/haloperoxidase" evidence="8">
    <location>
        <begin position="62"/>
        <end position="174"/>
    </location>
</feature>